<accession>A0A5B0S4U1</accession>
<gene>
    <name evidence="1" type="ORF">PGT21_028143</name>
    <name evidence="2" type="ORF">PGTUg99_014647</name>
</gene>
<dbReference type="Proteomes" id="UP000324748">
    <property type="component" value="Unassembled WGS sequence"/>
</dbReference>
<evidence type="ECO:0000313" key="2">
    <source>
        <dbReference type="EMBL" id="KAA1132539.1"/>
    </source>
</evidence>
<evidence type="ECO:0000313" key="3">
    <source>
        <dbReference type="Proteomes" id="UP000324748"/>
    </source>
</evidence>
<reference evidence="3 4" key="1">
    <citation type="submission" date="2019-05" db="EMBL/GenBank/DDBJ databases">
        <title>Emergence of the Ug99 lineage of the wheat stem rust pathogen through somatic hybridization.</title>
        <authorList>
            <person name="Li F."/>
            <person name="Upadhyaya N.M."/>
            <person name="Sperschneider J."/>
            <person name="Matny O."/>
            <person name="Nguyen-Phuc H."/>
            <person name="Mago R."/>
            <person name="Raley C."/>
            <person name="Miller M.E."/>
            <person name="Silverstein K.A.T."/>
            <person name="Henningsen E."/>
            <person name="Hirsch C.D."/>
            <person name="Visser B."/>
            <person name="Pretorius Z.A."/>
            <person name="Steffenson B.J."/>
            <person name="Schwessinger B."/>
            <person name="Dodds P.N."/>
            <person name="Figueroa M."/>
        </authorList>
    </citation>
    <scope>NUCLEOTIDE SEQUENCE [LARGE SCALE GENOMIC DNA]</scope>
    <source>
        <strain evidence="1">21-0</strain>
        <strain evidence="2 4">Ug99</strain>
    </source>
</reference>
<sequence length="120" mass="14224">MGEPIATFGCYPPPFHQINKLNIFSEPIFLFLDRYDKANDILNILKLWRDWLSYYKDRLSRMAKLIKTNSLSIYQHSTPNTTRCINRKLREECRPRACLIGCIAFICRFILCWTSRSSLK</sequence>
<proteinExistence type="predicted"/>
<organism evidence="2 4">
    <name type="scientific">Puccinia graminis f. sp. tritici</name>
    <dbReference type="NCBI Taxonomy" id="56615"/>
    <lineage>
        <taxon>Eukaryota</taxon>
        <taxon>Fungi</taxon>
        <taxon>Dikarya</taxon>
        <taxon>Basidiomycota</taxon>
        <taxon>Pucciniomycotina</taxon>
        <taxon>Pucciniomycetes</taxon>
        <taxon>Pucciniales</taxon>
        <taxon>Pucciniaceae</taxon>
        <taxon>Puccinia</taxon>
    </lineage>
</organism>
<dbReference type="EMBL" id="VDEP01000079">
    <property type="protein sequence ID" value="KAA1132539.1"/>
    <property type="molecule type" value="Genomic_DNA"/>
</dbReference>
<evidence type="ECO:0000313" key="4">
    <source>
        <dbReference type="Proteomes" id="UP000325313"/>
    </source>
</evidence>
<dbReference type="Proteomes" id="UP000325313">
    <property type="component" value="Unassembled WGS sequence"/>
</dbReference>
<dbReference type="EMBL" id="VSWC01000015">
    <property type="protein sequence ID" value="KAA1113325.1"/>
    <property type="molecule type" value="Genomic_DNA"/>
</dbReference>
<protein>
    <submittedName>
        <fullName evidence="2">Uncharacterized protein</fullName>
    </submittedName>
</protein>
<keyword evidence="3" id="KW-1185">Reference proteome</keyword>
<dbReference type="AlphaFoldDB" id="A0A5B0S4U1"/>
<name>A0A5B0S4U1_PUCGR</name>
<dbReference type="OrthoDB" id="10268454at2759"/>
<comment type="caution">
    <text evidence="2">The sequence shown here is derived from an EMBL/GenBank/DDBJ whole genome shotgun (WGS) entry which is preliminary data.</text>
</comment>
<evidence type="ECO:0000313" key="1">
    <source>
        <dbReference type="EMBL" id="KAA1113325.1"/>
    </source>
</evidence>